<protein>
    <submittedName>
        <fullName evidence="1">Uncharacterized protein</fullName>
    </submittedName>
</protein>
<evidence type="ECO:0000313" key="2">
    <source>
        <dbReference type="Proteomes" id="UP001223144"/>
    </source>
</evidence>
<organism evidence="1 2">
    <name type="scientific">Streptomyces chengmaiensis</name>
    <dbReference type="NCBI Taxonomy" id="3040919"/>
    <lineage>
        <taxon>Bacteria</taxon>
        <taxon>Bacillati</taxon>
        <taxon>Actinomycetota</taxon>
        <taxon>Actinomycetes</taxon>
        <taxon>Kitasatosporales</taxon>
        <taxon>Streptomycetaceae</taxon>
        <taxon>Streptomyces</taxon>
    </lineage>
</organism>
<evidence type="ECO:0000313" key="1">
    <source>
        <dbReference type="EMBL" id="MDH2387906.1"/>
    </source>
</evidence>
<reference evidence="1 2" key="1">
    <citation type="submission" date="2023-04" db="EMBL/GenBank/DDBJ databases">
        <title>Streptomyces chengmaiensis sp. nov. isolated from the stem of mangrove plant in Hainan.</title>
        <authorList>
            <person name="Huang X."/>
            <person name="Zhou S."/>
            <person name="Chu X."/>
            <person name="Xie Y."/>
            <person name="Lin Y."/>
        </authorList>
    </citation>
    <scope>NUCLEOTIDE SEQUENCE [LARGE SCALE GENOMIC DNA]</scope>
    <source>
        <strain evidence="1 2">HNM0663</strain>
    </source>
</reference>
<name>A0ABT6HH45_9ACTN</name>
<comment type="caution">
    <text evidence="1">The sequence shown here is derived from an EMBL/GenBank/DDBJ whole genome shotgun (WGS) entry which is preliminary data.</text>
</comment>
<keyword evidence="2" id="KW-1185">Reference proteome</keyword>
<dbReference type="EMBL" id="JARWBG010000003">
    <property type="protein sequence ID" value="MDH2387906.1"/>
    <property type="molecule type" value="Genomic_DNA"/>
</dbReference>
<gene>
    <name evidence="1" type="ORF">QCN29_03700</name>
</gene>
<accession>A0ABT6HH45</accession>
<dbReference type="Proteomes" id="UP001223144">
    <property type="component" value="Unassembled WGS sequence"/>
</dbReference>
<proteinExistence type="predicted"/>
<dbReference type="RefSeq" id="WP_279926216.1">
    <property type="nucleotide sequence ID" value="NZ_JARWBG010000003.1"/>
</dbReference>
<sequence length="45" mass="5031">MAEHVHVRVRRGVAVTDDGALVERYACRCGESWTKTYQVEGPAPE</sequence>